<dbReference type="Proteomes" id="UP000287519">
    <property type="component" value="Unassembled WGS sequence"/>
</dbReference>
<evidence type="ECO:0000313" key="5">
    <source>
        <dbReference type="Proteomes" id="UP000287519"/>
    </source>
</evidence>
<dbReference type="Pfam" id="PF00440">
    <property type="entry name" value="TetR_N"/>
    <property type="match status" value="1"/>
</dbReference>
<dbReference type="EMBL" id="BHYM01000013">
    <property type="protein sequence ID" value="GCE37905.1"/>
    <property type="molecule type" value="Genomic_DNA"/>
</dbReference>
<dbReference type="Gene3D" id="1.10.357.10">
    <property type="entry name" value="Tetracycline Repressor, domain 2"/>
    <property type="match status" value="1"/>
</dbReference>
<evidence type="ECO:0000313" key="4">
    <source>
        <dbReference type="EMBL" id="GCE37905.1"/>
    </source>
</evidence>
<dbReference type="InterPro" id="IPR001647">
    <property type="entry name" value="HTH_TetR"/>
</dbReference>
<dbReference type="PROSITE" id="PS50977">
    <property type="entry name" value="HTH_TETR_2"/>
    <property type="match status" value="1"/>
</dbReference>
<evidence type="ECO:0000259" key="3">
    <source>
        <dbReference type="PROSITE" id="PS50977"/>
    </source>
</evidence>
<name>A0A402C2T1_RHOWR</name>
<comment type="caution">
    <text evidence="4">The sequence shown here is derived from an EMBL/GenBank/DDBJ whole genome shotgun (WGS) entry which is preliminary data.</text>
</comment>
<organism evidence="4 5">
    <name type="scientific">Rhodococcus wratislaviensis</name>
    <name type="common">Tsukamurella wratislaviensis</name>
    <dbReference type="NCBI Taxonomy" id="44752"/>
    <lineage>
        <taxon>Bacteria</taxon>
        <taxon>Bacillati</taxon>
        <taxon>Actinomycetota</taxon>
        <taxon>Actinomycetes</taxon>
        <taxon>Mycobacteriales</taxon>
        <taxon>Nocardiaceae</taxon>
        <taxon>Rhodococcus</taxon>
    </lineage>
</organism>
<dbReference type="OrthoDB" id="4143918at2"/>
<reference evidence="4 5" key="1">
    <citation type="submission" date="2018-11" db="EMBL/GenBank/DDBJ databases">
        <title>Microbial catabolism of amino acid.</title>
        <authorList>
            <person name="Hibi M."/>
            <person name="Ogawa J."/>
        </authorList>
    </citation>
    <scope>NUCLEOTIDE SEQUENCE [LARGE SCALE GENOMIC DNA]</scope>
    <source>
        <strain evidence="4 5">C31-06</strain>
    </source>
</reference>
<dbReference type="SUPFAM" id="SSF46689">
    <property type="entry name" value="Homeodomain-like"/>
    <property type="match status" value="1"/>
</dbReference>
<keyword evidence="5" id="KW-1185">Reference proteome</keyword>
<sequence length="200" mass="22149">MSNSANSARGRRKSETARGLTRVARRLTIECGLSGFTIEEVCEEVGVSRRTFFNYYSSKESAVFGIPIDLDESRAAERFLASGPCGAGALIDDLIALVLERWEVGGLTAEDMDMLTHVFEREPRLVGRLLELAGEEARNDIKLVERRENWAAGDRRAAAAVQLVGALFHSSIEEVFRPETDQDLTSLMRNGLSAVRELFP</sequence>
<protein>
    <submittedName>
        <fullName evidence="4">Transcriptional regulator, TetR family</fullName>
    </submittedName>
</protein>
<evidence type="ECO:0000256" key="2">
    <source>
        <dbReference type="PROSITE-ProRule" id="PRU00335"/>
    </source>
</evidence>
<feature type="DNA-binding region" description="H-T-H motif" evidence="2">
    <location>
        <begin position="37"/>
        <end position="56"/>
    </location>
</feature>
<dbReference type="AlphaFoldDB" id="A0A402C2T1"/>
<proteinExistence type="predicted"/>
<dbReference type="InterPro" id="IPR009057">
    <property type="entry name" value="Homeodomain-like_sf"/>
</dbReference>
<gene>
    <name evidence="4" type="ORF">Rhow_000789</name>
</gene>
<keyword evidence="1 2" id="KW-0238">DNA-binding</keyword>
<accession>A0A402C2T1</accession>
<dbReference type="GO" id="GO:0003677">
    <property type="term" value="F:DNA binding"/>
    <property type="evidence" value="ECO:0007669"/>
    <property type="project" value="UniProtKB-UniRule"/>
</dbReference>
<feature type="domain" description="HTH tetR-type" evidence="3">
    <location>
        <begin position="14"/>
        <end position="74"/>
    </location>
</feature>
<evidence type="ECO:0000256" key="1">
    <source>
        <dbReference type="ARBA" id="ARBA00023125"/>
    </source>
</evidence>
<dbReference type="RefSeq" id="WP_124390571.1">
    <property type="nucleotide sequence ID" value="NZ_BHYM01000013.1"/>
</dbReference>